<dbReference type="InterPro" id="IPR029058">
    <property type="entry name" value="AB_hydrolase_fold"/>
</dbReference>
<dbReference type="EMBL" id="SOIJ01000255">
    <property type="protein sequence ID" value="TET92044.1"/>
    <property type="molecule type" value="Genomic_DNA"/>
</dbReference>
<proteinExistence type="predicted"/>
<dbReference type="PRINTS" id="PR00111">
    <property type="entry name" value="ABHYDROLASE"/>
</dbReference>
<dbReference type="GO" id="GO:0047372">
    <property type="term" value="F:monoacylglycerol lipase activity"/>
    <property type="evidence" value="ECO:0007669"/>
    <property type="project" value="TreeGrafter"/>
</dbReference>
<evidence type="ECO:0000313" key="3">
    <source>
        <dbReference type="Proteomes" id="UP000316925"/>
    </source>
</evidence>
<dbReference type="SUPFAM" id="SSF56935">
    <property type="entry name" value="Porins"/>
    <property type="match status" value="1"/>
</dbReference>
<dbReference type="GO" id="GO:0016020">
    <property type="term" value="C:membrane"/>
    <property type="evidence" value="ECO:0007669"/>
    <property type="project" value="TreeGrafter"/>
</dbReference>
<evidence type="ECO:0000259" key="1">
    <source>
        <dbReference type="Pfam" id="PF00561"/>
    </source>
</evidence>
<dbReference type="Pfam" id="PF00561">
    <property type="entry name" value="Abhydrolase_1"/>
    <property type="match status" value="1"/>
</dbReference>
<accession>A0A523YKF1</accession>
<dbReference type="AlphaFoldDB" id="A0A523YKF1"/>
<dbReference type="PANTHER" id="PTHR43798:SF33">
    <property type="entry name" value="HYDROLASE, PUTATIVE (AFU_ORTHOLOGUE AFUA_2G14860)-RELATED"/>
    <property type="match status" value="1"/>
</dbReference>
<organism evidence="2 3">
    <name type="scientific">Aerophobetes bacterium</name>
    <dbReference type="NCBI Taxonomy" id="2030807"/>
    <lineage>
        <taxon>Bacteria</taxon>
        <taxon>Candidatus Aerophobota</taxon>
    </lineage>
</organism>
<comment type="caution">
    <text evidence="2">The sequence shown here is derived from an EMBL/GenBank/DDBJ whole genome shotgun (WGS) entry which is preliminary data.</text>
</comment>
<gene>
    <name evidence="2" type="ORF">E3J33_04480</name>
</gene>
<dbReference type="PANTHER" id="PTHR43798">
    <property type="entry name" value="MONOACYLGLYCEROL LIPASE"/>
    <property type="match status" value="1"/>
</dbReference>
<protein>
    <submittedName>
        <fullName evidence="2">Alpha/beta hydrolase</fullName>
    </submittedName>
</protein>
<evidence type="ECO:0000313" key="2">
    <source>
        <dbReference type="EMBL" id="TET92044.1"/>
    </source>
</evidence>
<dbReference type="SUPFAM" id="SSF53474">
    <property type="entry name" value="alpha/beta-Hydrolases"/>
    <property type="match status" value="1"/>
</dbReference>
<dbReference type="GO" id="GO:0046464">
    <property type="term" value="P:acylglycerol catabolic process"/>
    <property type="evidence" value="ECO:0007669"/>
    <property type="project" value="TreeGrafter"/>
</dbReference>
<feature type="domain" description="AB hydrolase-1" evidence="1">
    <location>
        <begin position="301"/>
        <end position="405"/>
    </location>
</feature>
<reference evidence="2 3" key="1">
    <citation type="submission" date="2019-03" db="EMBL/GenBank/DDBJ databases">
        <title>Metabolic potential of uncultured bacteria and archaea associated with petroleum seepage in deep-sea sediments.</title>
        <authorList>
            <person name="Dong X."/>
            <person name="Hubert C."/>
        </authorList>
    </citation>
    <scope>NUCLEOTIDE SEQUENCE [LARGE SCALE GENOMIC DNA]</scope>
    <source>
        <strain evidence="2">E29_bin28</strain>
    </source>
</reference>
<sequence length="559" mass="63400">MRNSDAKFIFGLGLVIFGLIFGGWDASVLAQNLLDEKLPSIRAMGMGGILPIPVQDPSVLLFNPAGLGWLEGVGLSVEGYNSSVPSSNLTTTLNIGPLGISRFRKEDRNNYKIGYGFRPLPWFSWGLSSDFDKKRRGTSINAGILVSPRDWFDISIYQKNLFRADKKTESHEVVSLTTRWGKGKNLLTLGGVLQEDDLEFRLGFEYRVLNRSALRVGYKVDHLTFGGTVGLSRILDFDYAAELERNGRIVHYFGLSFGRPRYFFYKNDVHRVAQAAKLGKDRFVVVDDHNLHYVESGSGSPLILISGSMATYRVWNPLLPFLSRHRRVLAIESLGNGDSDKPSFNFNYSFGEQAGLIKKFMEKLEIEKADFIGICYGGAIAFQFAKKYPDLTNKVIVIEGFLDIEEFVEDHRFLLSLRGKPVVGDLWIGLLRTGLLDGPMTRLVTGKSFSQMSRKDQKEIRQIIHWNNVTSTRIFWRNLAKLDQNELKVKYEDTQIKSPILFLMGEKSDFRKFLKPTLQVLQETVKKLEIVTVKGAIHNLHLQKPQECSRLILQFLNQP</sequence>
<dbReference type="InterPro" id="IPR000073">
    <property type="entry name" value="AB_hydrolase_1"/>
</dbReference>
<dbReference type="Gene3D" id="3.40.50.1820">
    <property type="entry name" value="alpha/beta hydrolase"/>
    <property type="match status" value="1"/>
</dbReference>
<keyword evidence="2" id="KW-0378">Hydrolase</keyword>
<dbReference type="Proteomes" id="UP000316925">
    <property type="component" value="Unassembled WGS sequence"/>
</dbReference>
<dbReference type="InterPro" id="IPR050266">
    <property type="entry name" value="AB_hydrolase_sf"/>
</dbReference>
<name>A0A523YKF1_UNCAE</name>
<dbReference type="Gene3D" id="2.40.160.60">
    <property type="entry name" value="Outer membrane protein transport protein (OMPP1/FadL/TodX)"/>
    <property type="match status" value="1"/>
</dbReference>